<gene>
    <name evidence="1" type="ORF">QC761_709245</name>
</gene>
<evidence type="ECO:0000313" key="2">
    <source>
        <dbReference type="Proteomes" id="UP001322138"/>
    </source>
</evidence>
<dbReference type="PANTHER" id="PTHR39401:SF1">
    <property type="entry name" value="SNOAL-LIKE DOMAIN-CONTAINING PROTEIN"/>
    <property type="match status" value="1"/>
</dbReference>
<sequence length="157" mass="18378">MNPITRKPGIEIPSFIFYFFAISDDPKRMYEPWLDCFTEDAEVTMGKKVARGREELRELRHGMWKDVRSRKHHDFSNFYAAASDAFTKFKREQGEDEVEVMFSGKVTLEVVSGEGPETEQKVVDWAAQGTLVRQDWESESGGAEKWKWARYRVWLQS</sequence>
<dbReference type="Proteomes" id="UP001322138">
    <property type="component" value="Unassembled WGS sequence"/>
</dbReference>
<accession>A0ABR0F767</accession>
<dbReference type="PANTHER" id="PTHR39401">
    <property type="entry name" value="SNOAL-LIKE DOMAIN-CONTAINING PROTEIN"/>
    <property type="match status" value="1"/>
</dbReference>
<evidence type="ECO:0000313" key="1">
    <source>
        <dbReference type="EMBL" id="KAK4639546.1"/>
    </source>
</evidence>
<reference evidence="1 2" key="1">
    <citation type="journal article" date="2023" name="bioRxiv">
        <title>High-quality genome assemblies of four members of thePodospora anserinaspecies complex.</title>
        <authorList>
            <person name="Ament-Velasquez S.L."/>
            <person name="Vogan A.A."/>
            <person name="Wallerman O."/>
            <person name="Hartmann F."/>
            <person name="Gautier V."/>
            <person name="Silar P."/>
            <person name="Giraud T."/>
            <person name="Johannesson H."/>
        </authorList>
    </citation>
    <scope>NUCLEOTIDE SEQUENCE [LARGE SCALE GENOMIC DNA]</scope>
    <source>
        <strain evidence="1 2">CBS 112042</strain>
    </source>
</reference>
<organism evidence="1 2">
    <name type="scientific">Podospora bellae-mahoneyi</name>
    <dbReference type="NCBI Taxonomy" id="2093777"/>
    <lineage>
        <taxon>Eukaryota</taxon>
        <taxon>Fungi</taxon>
        <taxon>Dikarya</taxon>
        <taxon>Ascomycota</taxon>
        <taxon>Pezizomycotina</taxon>
        <taxon>Sordariomycetes</taxon>
        <taxon>Sordariomycetidae</taxon>
        <taxon>Sordariales</taxon>
        <taxon>Podosporaceae</taxon>
        <taxon>Podospora</taxon>
    </lineage>
</organism>
<proteinExistence type="predicted"/>
<name>A0ABR0F767_9PEZI</name>
<dbReference type="SUPFAM" id="SSF54427">
    <property type="entry name" value="NTF2-like"/>
    <property type="match status" value="1"/>
</dbReference>
<dbReference type="InterPro" id="IPR032710">
    <property type="entry name" value="NTF2-like_dom_sf"/>
</dbReference>
<protein>
    <submittedName>
        <fullName evidence="1">Uncharacterized protein</fullName>
    </submittedName>
</protein>
<dbReference type="GeneID" id="87901957"/>
<dbReference type="EMBL" id="JAFFGZ010000009">
    <property type="protein sequence ID" value="KAK4639546.1"/>
    <property type="molecule type" value="Genomic_DNA"/>
</dbReference>
<dbReference type="Gene3D" id="3.10.450.50">
    <property type="match status" value="1"/>
</dbReference>
<comment type="caution">
    <text evidence="1">The sequence shown here is derived from an EMBL/GenBank/DDBJ whole genome shotgun (WGS) entry which is preliminary data.</text>
</comment>
<dbReference type="RefSeq" id="XP_062728522.1">
    <property type="nucleotide sequence ID" value="XM_062882475.1"/>
</dbReference>
<keyword evidence="2" id="KW-1185">Reference proteome</keyword>